<dbReference type="Gene3D" id="3.90.230.10">
    <property type="entry name" value="Creatinase/methionine aminopeptidase superfamily"/>
    <property type="match status" value="1"/>
</dbReference>
<evidence type="ECO:0000313" key="8">
    <source>
        <dbReference type="Proteomes" id="UP000245771"/>
    </source>
</evidence>
<dbReference type="GO" id="GO:0070006">
    <property type="term" value="F:metalloaminopeptidase activity"/>
    <property type="evidence" value="ECO:0007669"/>
    <property type="project" value="InterPro"/>
</dbReference>
<dbReference type="PANTHER" id="PTHR43226:SF4">
    <property type="entry name" value="XAA-PRO AMINOPEPTIDASE 3"/>
    <property type="match status" value="1"/>
</dbReference>
<dbReference type="STRING" id="1280837.A0A316V247"/>
<dbReference type="InParanoid" id="A0A316V247"/>
<evidence type="ECO:0000256" key="3">
    <source>
        <dbReference type="ARBA" id="ARBA00022723"/>
    </source>
</evidence>
<dbReference type="InterPro" id="IPR029149">
    <property type="entry name" value="Creatin/AminoP/Spt16_N"/>
</dbReference>
<keyword evidence="5" id="KW-0464">Manganese</keyword>
<gene>
    <name evidence="7" type="ORF">FA14DRAFT_166165</name>
</gene>
<protein>
    <submittedName>
        <fullName evidence="7">Creatinase/aminopeptidase</fullName>
    </submittedName>
</protein>
<sequence length="568" mass="63732">MIGYYPSVRSGLPIQARSHISRQYSSSALIRESVSTSKPYPQRIQRQGQPLPFSHPHLFPQRLPLLAGADIIPPDKDGQLAVAEDEITPGVPAREFEDRRRRLIDKLPEGSVIVCMSGRTKMMSGNIFYRFRQDSNFLYLTGFQEPDSALILEKNSTSRGYRMTMFIPPHDQSGEVWNGPRIGLEGAQSIFGADEALLMDPSAFLQFLKKVLPSFDHVYVDPPPTPSIPRQSTLTRRTPSLLNFLAPPSPTAYDNFPRKADFDAIIKLLSDTSRCHSLSKEVHQLRLIKSENELKLMRRAGRIGSHAMMEVMQSTQAGRTEWQLQTIFESSCAMQGAQRPAYVPVVASGENALTIHYVQNDDVCQSGQLVCMDAGCEMDGYVSDITRAFPIDSRFTSPQRDLYGAILNVLKACTKLVSEDQGYTLSALHRRSVEMLNSELKRLGFNLPAGSLERDLYPHALSHWLGLDLHDTSTVDRNTQLRSGMCLSVEPAVYCQEGMPGVPIDFWGLGIRIEDDVAVYGEKGNIILNAETPKEIEDVESICSGFWQKHVESDTHQKHNFESKKEWI</sequence>
<dbReference type="InterPro" id="IPR007865">
    <property type="entry name" value="Aminopep_P_N"/>
</dbReference>
<keyword evidence="7" id="KW-0031">Aminopeptidase</keyword>
<dbReference type="PANTHER" id="PTHR43226">
    <property type="entry name" value="XAA-PRO AMINOPEPTIDASE 3"/>
    <property type="match status" value="1"/>
</dbReference>
<dbReference type="SUPFAM" id="SSF53092">
    <property type="entry name" value="Creatinase/prolidase N-terminal domain"/>
    <property type="match status" value="1"/>
</dbReference>
<dbReference type="GO" id="GO:0006508">
    <property type="term" value="P:proteolysis"/>
    <property type="evidence" value="ECO:0007669"/>
    <property type="project" value="TreeGrafter"/>
</dbReference>
<dbReference type="GeneID" id="37021788"/>
<evidence type="ECO:0000256" key="4">
    <source>
        <dbReference type="ARBA" id="ARBA00022801"/>
    </source>
</evidence>
<dbReference type="AlphaFoldDB" id="A0A316V247"/>
<dbReference type="SUPFAM" id="SSF55920">
    <property type="entry name" value="Creatinase/aminopeptidase"/>
    <property type="match status" value="1"/>
</dbReference>
<dbReference type="InterPro" id="IPR000994">
    <property type="entry name" value="Pept_M24"/>
</dbReference>
<dbReference type="FunCoup" id="A0A316V247">
    <property type="interactions" value="300"/>
</dbReference>
<keyword evidence="8" id="KW-1185">Reference proteome</keyword>
<dbReference type="EMBL" id="KZ819611">
    <property type="protein sequence ID" value="PWN31344.1"/>
    <property type="molecule type" value="Genomic_DNA"/>
</dbReference>
<dbReference type="Pfam" id="PF00557">
    <property type="entry name" value="Peptidase_M24"/>
    <property type="match status" value="1"/>
</dbReference>
<dbReference type="Proteomes" id="UP000245771">
    <property type="component" value="Unassembled WGS sequence"/>
</dbReference>
<evidence type="ECO:0000256" key="5">
    <source>
        <dbReference type="ARBA" id="ARBA00023211"/>
    </source>
</evidence>
<evidence type="ECO:0000259" key="6">
    <source>
        <dbReference type="SMART" id="SM01011"/>
    </source>
</evidence>
<reference evidence="7 8" key="1">
    <citation type="journal article" date="2018" name="Mol. Biol. Evol.">
        <title>Broad Genomic Sampling Reveals a Smut Pathogenic Ancestry of the Fungal Clade Ustilaginomycotina.</title>
        <authorList>
            <person name="Kijpornyongpan T."/>
            <person name="Mondo S.J."/>
            <person name="Barry K."/>
            <person name="Sandor L."/>
            <person name="Lee J."/>
            <person name="Lipzen A."/>
            <person name="Pangilinan J."/>
            <person name="LaButti K."/>
            <person name="Hainaut M."/>
            <person name="Henrissat B."/>
            <person name="Grigoriev I.V."/>
            <person name="Spatafora J.W."/>
            <person name="Aime M.C."/>
        </authorList>
    </citation>
    <scope>NUCLEOTIDE SEQUENCE [LARGE SCALE GENOMIC DNA]</scope>
    <source>
        <strain evidence="7 8">MCA 3882</strain>
    </source>
</reference>
<dbReference type="InterPro" id="IPR036005">
    <property type="entry name" value="Creatinase/aminopeptidase-like"/>
</dbReference>
<evidence type="ECO:0000313" key="7">
    <source>
        <dbReference type="EMBL" id="PWN31344.1"/>
    </source>
</evidence>
<keyword evidence="3" id="KW-0479">Metal-binding</keyword>
<dbReference type="InterPro" id="IPR052433">
    <property type="entry name" value="X-Pro_dipept-like"/>
</dbReference>
<dbReference type="SMART" id="SM01011">
    <property type="entry name" value="AMP_N"/>
    <property type="match status" value="1"/>
</dbReference>
<evidence type="ECO:0000256" key="1">
    <source>
        <dbReference type="ARBA" id="ARBA00001936"/>
    </source>
</evidence>
<dbReference type="Gene3D" id="3.40.350.10">
    <property type="entry name" value="Creatinase/prolidase N-terminal domain"/>
    <property type="match status" value="1"/>
</dbReference>
<keyword evidence="4" id="KW-0378">Hydrolase</keyword>
<organism evidence="7 8">
    <name type="scientific">Meira miltonrushii</name>
    <dbReference type="NCBI Taxonomy" id="1280837"/>
    <lineage>
        <taxon>Eukaryota</taxon>
        <taxon>Fungi</taxon>
        <taxon>Dikarya</taxon>
        <taxon>Basidiomycota</taxon>
        <taxon>Ustilaginomycotina</taxon>
        <taxon>Exobasidiomycetes</taxon>
        <taxon>Exobasidiales</taxon>
        <taxon>Brachybasidiaceae</taxon>
        <taxon>Meira</taxon>
    </lineage>
</organism>
<accession>A0A316V247</accession>
<proteinExistence type="inferred from homology"/>
<evidence type="ECO:0000256" key="2">
    <source>
        <dbReference type="ARBA" id="ARBA00008766"/>
    </source>
</evidence>
<dbReference type="RefSeq" id="XP_025351646.1">
    <property type="nucleotide sequence ID" value="XM_025500007.1"/>
</dbReference>
<dbReference type="GO" id="GO:0005739">
    <property type="term" value="C:mitochondrion"/>
    <property type="evidence" value="ECO:0007669"/>
    <property type="project" value="TreeGrafter"/>
</dbReference>
<dbReference type="Pfam" id="PF05195">
    <property type="entry name" value="AMP_N"/>
    <property type="match status" value="1"/>
</dbReference>
<dbReference type="OrthoDB" id="4215474at2759"/>
<dbReference type="GO" id="GO:0030145">
    <property type="term" value="F:manganese ion binding"/>
    <property type="evidence" value="ECO:0007669"/>
    <property type="project" value="InterPro"/>
</dbReference>
<keyword evidence="7" id="KW-0645">Protease</keyword>
<name>A0A316V247_9BASI</name>
<comment type="similarity">
    <text evidence="2">Belongs to the peptidase M24B family.</text>
</comment>
<feature type="domain" description="Aminopeptidase P N-terminal" evidence="6">
    <location>
        <begin position="91"/>
        <end position="229"/>
    </location>
</feature>
<comment type="cofactor">
    <cofactor evidence="1">
        <name>Mn(2+)</name>
        <dbReference type="ChEBI" id="CHEBI:29035"/>
    </cofactor>
</comment>